<gene>
    <name evidence="1" type="ORF">KS419_12275</name>
</gene>
<comment type="caution">
    <text evidence="1">The sequence shown here is derived from an EMBL/GenBank/DDBJ whole genome shotgun (WGS) entry which is preliminary data.</text>
</comment>
<evidence type="ECO:0000313" key="1">
    <source>
        <dbReference type="EMBL" id="MBU9712519.1"/>
    </source>
</evidence>
<accession>A0ABS6JFT6</accession>
<evidence type="ECO:0000313" key="2">
    <source>
        <dbReference type="Proteomes" id="UP000784880"/>
    </source>
</evidence>
<evidence type="ECO:0008006" key="3">
    <source>
        <dbReference type="Google" id="ProtNLM"/>
    </source>
</evidence>
<protein>
    <recommendedName>
        <fullName evidence="3">RNA polymerase subunit sigma-70</fullName>
    </recommendedName>
</protein>
<sequence length="58" mass="6760">MRSGHQQERFTNPNSKLLGVNLHRFTELEQNADNYEIATEFGLSLKEVKSLKKRIERG</sequence>
<dbReference type="RefSeq" id="WP_217066694.1">
    <property type="nucleotide sequence ID" value="NZ_JAHQCS010000101.1"/>
</dbReference>
<name>A0ABS6JFT6_9BACI</name>
<organism evidence="1 2">
    <name type="scientific">Evansella tamaricis</name>
    <dbReference type="NCBI Taxonomy" id="2069301"/>
    <lineage>
        <taxon>Bacteria</taxon>
        <taxon>Bacillati</taxon>
        <taxon>Bacillota</taxon>
        <taxon>Bacilli</taxon>
        <taxon>Bacillales</taxon>
        <taxon>Bacillaceae</taxon>
        <taxon>Evansella</taxon>
    </lineage>
</organism>
<dbReference type="Proteomes" id="UP000784880">
    <property type="component" value="Unassembled WGS sequence"/>
</dbReference>
<reference evidence="1 2" key="1">
    <citation type="submission" date="2021-06" db="EMBL/GenBank/DDBJ databases">
        <title>Bacillus sp. RD4P76, an endophyte from a halophyte.</title>
        <authorList>
            <person name="Sun J.-Q."/>
        </authorList>
    </citation>
    <scope>NUCLEOTIDE SEQUENCE [LARGE SCALE GENOMIC DNA]</scope>
    <source>
        <strain evidence="1 2">CGMCC 1.15917</strain>
    </source>
</reference>
<proteinExistence type="predicted"/>
<keyword evidence="2" id="KW-1185">Reference proteome</keyword>
<dbReference type="EMBL" id="JAHQCS010000101">
    <property type="protein sequence ID" value="MBU9712519.1"/>
    <property type="molecule type" value="Genomic_DNA"/>
</dbReference>